<feature type="transmembrane region" description="Helical" evidence="1">
    <location>
        <begin position="292"/>
        <end position="315"/>
    </location>
</feature>
<gene>
    <name evidence="2" type="ORF">FMOSSE_LOCUS11176</name>
</gene>
<feature type="transmembrane region" description="Helical" evidence="1">
    <location>
        <begin position="59"/>
        <end position="78"/>
    </location>
</feature>
<proteinExistence type="predicted"/>
<keyword evidence="1" id="KW-1133">Transmembrane helix</keyword>
<feature type="transmembrane region" description="Helical" evidence="1">
    <location>
        <begin position="335"/>
        <end position="358"/>
    </location>
</feature>
<dbReference type="EMBL" id="CAJVPP010004156">
    <property type="protein sequence ID" value="CAG8644817.1"/>
    <property type="molecule type" value="Genomic_DNA"/>
</dbReference>
<organism evidence="2 3">
    <name type="scientific">Funneliformis mosseae</name>
    <name type="common">Endomycorrhizal fungus</name>
    <name type="synonym">Glomus mosseae</name>
    <dbReference type="NCBI Taxonomy" id="27381"/>
    <lineage>
        <taxon>Eukaryota</taxon>
        <taxon>Fungi</taxon>
        <taxon>Fungi incertae sedis</taxon>
        <taxon>Mucoromycota</taxon>
        <taxon>Glomeromycotina</taxon>
        <taxon>Glomeromycetes</taxon>
        <taxon>Glomerales</taxon>
        <taxon>Glomeraceae</taxon>
        <taxon>Funneliformis</taxon>
    </lineage>
</organism>
<accession>A0A9N9H3M1</accession>
<keyword evidence="1" id="KW-0812">Transmembrane</keyword>
<reference evidence="2" key="1">
    <citation type="submission" date="2021-06" db="EMBL/GenBank/DDBJ databases">
        <authorList>
            <person name="Kallberg Y."/>
            <person name="Tangrot J."/>
            <person name="Rosling A."/>
        </authorList>
    </citation>
    <scope>NUCLEOTIDE SEQUENCE</scope>
    <source>
        <strain evidence="2">87-6 pot B 2015</strain>
    </source>
</reference>
<keyword evidence="1" id="KW-0472">Membrane</keyword>
<name>A0A9N9H3M1_FUNMO</name>
<evidence type="ECO:0000256" key="1">
    <source>
        <dbReference type="SAM" id="Phobius"/>
    </source>
</evidence>
<dbReference type="AlphaFoldDB" id="A0A9N9H3M1"/>
<protein>
    <submittedName>
        <fullName evidence="2">4344_t:CDS:1</fullName>
    </submittedName>
</protein>
<feature type="transmembrane region" description="Helical" evidence="1">
    <location>
        <begin position="132"/>
        <end position="150"/>
    </location>
</feature>
<sequence>MDKAGTIIAILIVLASLGILISSFVGNSTNNPPQDNGTHTGYPVWHPPLPGYDGQVQDATILFSAIIMTITGFFMYKWTMFNTQKDKKLLTYFVDREANKTSTLGFDRLLAAYSLVTALAGFSYYLVDVGKLWVIVGVFHNVLEVCILVTLHQGGRITSNSFIVWITLYVLLVVGLSIYLEWPFDALWFKVQGLCSDYALVIQFTRMYLNTRKGYGDETYQRLLDIENPRQNQPNRESISSEIEEIDQTNQNEYGSIGSVGYFRPNYVILLILASLTHIFGNDLSTVKIYEFYSYLIFSFSYCVAFPAYAYFVFLDTHSVAVPPALKYVILPDTSILKVILVTLSTIFLSLLTARFGIITQ</sequence>
<dbReference type="Proteomes" id="UP000789375">
    <property type="component" value="Unassembled WGS sequence"/>
</dbReference>
<feature type="transmembrane region" description="Helical" evidence="1">
    <location>
        <begin position="162"/>
        <end position="180"/>
    </location>
</feature>
<comment type="caution">
    <text evidence="2">The sequence shown here is derived from an EMBL/GenBank/DDBJ whole genome shotgun (WGS) entry which is preliminary data.</text>
</comment>
<evidence type="ECO:0000313" key="2">
    <source>
        <dbReference type="EMBL" id="CAG8644817.1"/>
    </source>
</evidence>
<keyword evidence="3" id="KW-1185">Reference proteome</keyword>
<feature type="transmembrane region" description="Helical" evidence="1">
    <location>
        <begin position="262"/>
        <end position="280"/>
    </location>
</feature>
<evidence type="ECO:0000313" key="3">
    <source>
        <dbReference type="Proteomes" id="UP000789375"/>
    </source>
</evidence>
<feature type="transmembrane region" description="Helical" evidence="1">
    <location>
        <begin position="109"/>
        <end position="126"/>
    </location>
</feature>
<feature type="transmembrane region" description="Helical" evidence="1">
    <location>
        <begin position="7"/>
        <end position="26"/>
    </location>
</feature>